<keyword evidence="4" id="KW-1185">Reference proteome</keyword>
<dbReference type="GO" id="GO:0003677">
    <property type="term" value="F:DNA binding"/>
    <property type="evidence" value="ECO:0007669"/>
    <property type="project" value="UniProtKB-KW"/>
</dbReference>
<keyword evidence="1 3" id="KW-0238">DNA-binding</keyword>
<accession>A0A853BQQ9</accession>
<dbReference type="Gene3D" id="1.10.1660.10">
    <property type="match status" value="1"/>
</dbReference>
<dbReference type="SUPFAM" id="SSF46955">
    <property type="entry name" value="Putative DNA-binding domain"/>
    <property type="match status" value="1"/>
</dbReference>
<reference evidence="3 4" key="1">
    <citation type="submission" date="2020-07" db="EMBL/GenBank/DDBJ databases">
        <title>Sequencing the genomes of 1000 actinobacteria strains.</title>
        <authorList>
            <person name="Klenk H.-P."/>
        </authorList>
    </citation>
    <scope>NUCLEOTIDE SEQUENCE [LARGE SCALE GENOMIC DNA]</scope>
    <source>
        <strain evidence="3 4">DSM 45927</strain>
    </source>
</reference>
<dbReference type="Pfam" id="PF13411">
    <property type="entry name" value="MerR_1"/>
    <property type="match status" value="1"/>
</dbReference>
<dbReference type="PANTHER" id="PTHR30204">
    <property type="entry name" value="REDOX-CYCLING DRUG-SENSING TRANSCRIPTIONAL ACTIVATOR SOXR"/>
    <property type="match status" value="1"/>
</dbReference>
<evidence type="ECO:0000256" key="1">
    <source>
        <dbReference type="ARBA" id="ARBA00023125"/>
    </source>
</evidence>
<dbReference type="AlphaFoldDB" id="A0A853BQQ9"/>
<evidence type="ECO:0000259" key="2">
    <source>
        <dbReference type="PROSITE" id="PS50937"/>
    </source>
</evidence>
<name>A0A853BQQ9_9ACTN</name>
<evidence type="ECO:0000313" key="3">
    <source>
        <dbReference type="EMBL" id="NYI98039.1"/>
    </source>
</evidence>
<dbReference type="Proteomes" id="UP000575985">
    <property type="component" value="Unassembled WGS sequence"/>
</dbReference>
<evidence type="ECO:0000313" key="4">
    <source>
        <dbReference type="Proteomes" id="UP000575985"/>
    </source>
</evidence>
<dbReference type="PROSITE" id="PS50937">
    <property type="entry name" value="HTH_MERR_2"/>
    <property type="match status" value="1"/>
</dbReference>
<protein>
    <submittedName>
        <fullName evidence="3">DNA-binding transcriptional MerR regulator</fullName>
    </submittedName>
</protein>
<dbReference type="PANTHER" id="PTHR30204:SF93">
    <property type="entry name" value="HTH MERR-TYPE DOMAIN-CONTAINING PROTEIN"/>
    <property type="match status" value="1"/>
</dbReference>
<dbReference type="GO" id="GO:0003700">
    <property type="term" value="F:DNA-binding transcription factor activity"/>
    <property type="evidence" value="ECO:0007669"/>
    <property type="project" value="InterPro"/>
</dbReference>
<dbReference type="InterPro" id="IPR000551">
    <property type="entry name" value="MerR-type_HTH_dom"/>
</dbReference>
<dbReference type="CDD" id="cd04778">
    <property type="entry name" value="HTH_MerR-like_sg2"/>
    <property type="match status" value="1"/>
</dbReference>
<dbReference type="InterPro" id="IPR047057">
    <property type="entry name" value="MerR_fam"/>
</dbReference>
<dbReference type="EMBL" id="JACCFO010000001">
    <property type="protein sequence ID" value="NYI98039.1"/>
    <property type="molecule type" value="Genomic_DNA"/>
</dbReference>
<dbReference type="RefSeq" id="WP_179769262.1">
    <property type="nucleotide sequence ID" value="NZ_JACCFO010000001.1"/>
</dbReference>
<gene>
    <name evidence="3" type="ORF">HNR12_004316</name>
</gene>
<dbReference type="SMART" id="SM00422">
    <property type="entry name" value="HTH_MERR"/>
    <property type="match status" value="1"/>
</dbReference>
<feature type="domain" description="HTH merR-type" evidence="2">
    <location>
        <begin position="3"/>
        <end position="71"/>
    </location>
</feature>
<comment type="caution">
    <text evidence="3">The sequence shown here is derived from an EMBL/GenBank/DDBJ whole genome shotgun (WGS) entry which is preliminary data.</text>
</comment>
<organism evidence="3 4">
    <name type="scientific">Streptomonospora nanhaiensis</name>
    <dbReference type="NCBI Taxonomy" id="1323731"/>
    <lineage>
        <taxon>Bacteria</taxon>
        <taxon>Bacillati</taxon>
        <taxon>Actinomycetota</taxon>
        <taxon>Actinomycetes</taxon>
        <taxon>Streptosporangiales</taxon>
        <taxon>Nocardiopsidaceae</taxon>
        <taxon>Streptomonospora</taxon>
    </lineage>
</organism>
<dbReference type="InterPro" id="IPR009061">
    <property type="entry name" value="DNA-bd_dom_put_sf"/>
</dbReference>
<sequence>MAEYRIDELARLAETTVRNVRVYQDRGLLSPPRREGRVGIYTEAHLARLRLIGQLLKRGYTFANISELVSVWERGGDLNDILGFEAAIGDPWTDEIPGYVTMAELRRMFPGQVTAPNLTRTLRLGLLEREGLRFRVPSPRLLNAGAELVAAGMRLSTVLDISERLKQRVDTLAEELVRTVADHILAQHAPEGILKGEEIAETASLVRRLRPLAQTAVDAMLAGSMSRHLHEVLGEHFAEVLEHINEHRHAVDQPAGQGAPSTG</sequence>
<proteinExistence type="predicted"/>